<dbReference type="OrthoDB" id="1743319at2"/>
<dbReference type="InterPro" id="IPR028994">
    <property type="entry name" value="Integrin_alpha_N"/>
</dbReference>
<dbReference type="Proteomes" id="UP000325218">
    <property type="component" value="Unassembled WGS sequence"/>
</dbReference>
<dbReference type="PROSITE" id="PS51257">
    <property type="entry name" value="PROKAR_LIPOPROTEIN"/>
    <property type="match status" value="1"/>
</dbReference>
<dbReference type="AlphaFoldDB" id="A0A5D0CUM4"/>
<keyword evidence="2" id="KW-1185">Reference proteome</keyword>
<comment type="caution">
    <text evidence="1">The sequence shown here is derived from an EMBL/GenBank/DDBJ whole genome shotgun (WGS) entry which is preliminary data.</text>
</comment>
<dbReference type="SUPFAM" id="SSF69318">
    <property type="entry name" value="Integrin alpha N-terminal domain"/>
    <property type="match status" value="1"/>
</dbReference>
<proteinExistence type="predicted"/>
<reference evidence="1 2" key="1">
    <citation type="submission" date="2019-08" db="EMBL/GenBank/DDBJ databases">
        <title>Genome sequencing of Paenibacillus faecis DSM 23593(T).</title>
        <authorList>
            <person name="Kook J.-K."/>
            <person name="Park S.-N."/>
            <person name="Lim Y.K."/>
        </authorList>
    </citation>
    <scope>NUCLEOTIDE SEQUENCE [LARGE SCALE GENOMIC DNA]</scope>
    <source>
        <strain evidence="1 2">DSM 23593</strain>
    </source>
</reference>
<evidence type="ECO:0000313" key="1">
    <source>
        <dbReference type="EMBL" id="TYA13623.1"/>
    </source>
</evidence>
<organism evidence="1 2">
    <name type="scientific">Paenibacillus faecis</name>
    <dbReference type="NCBI Taxonomy" id="862114"/>
    <lineage>
        <taxon>Bacteria</taxon>
        <taxon>Bacillati</taxon>
        <taxon>Bacillota</taxon>
        <taxon>Bacilli</taxon>
        <taxon>Bacillales</taxon>
        <taxon>Paenibacillaceae</taxon>
        <taxon>Paenibacillus</taxon>
    </lineage>
</organism>
<evidence type="ECO:0008006" key="3">
    <source>
        <dbReference type="Google" id="ProtNLM"/>
    </source>
</evidence>
<sequence>MKKRVMILLFNRWLAIVAGSMILTALSGCTIIKDPKSLMETPQLTSDRESLMSVINAELKGAQPIRPRDASDISSVRTPDLDNDGVKEAIVFYETPDEAVRIHGLILEQEGDTWEPRVKFDGEGQVLETFQLRDITGDGNLEIIAGFSSGEEDPQRGLTVYRYNGSEVENILTLPYNDFLIDDLNQDGQLDLTVVTLKRDQNAMVTVYQYDGSFNEISHIQLDDPIREYYNTVSGNITPDLKGIVLDASFGSHYAYSHIIVMKDNRLVDLLPSQDATFKNYPVFSGDVDGDGILEVGRSEKPKGWENRPYDDIPLFSFYQWEEEKGLKFVLQQYMDLAGRFYFNFPKDWWGKVTIDPKSNQNEHLWFTRIDNGDVVAEISFFSLSEWEKHKEDWELLARDNDKVIGFLSHTDLKINKGEKEIKR</sequence>
<protein>
    <recommendedName>
        <fullName evidence="3">VCBS repeat-containing protein</fullName>
    </recommendedName>
</protein>
<dbReference type="EMBL" id="VSDO01000002">
    <property type="protein sequence ID" value="TYA13623.1"/>
    <property type="molecule type" value="Genomic_DNA"/>
</dbReference>
<evidence type="ECO:0000313" key="2">
    <source>
        <dbReference type="Proteomes" id="UP000325218"/>
    </source>
</evidence>
<gene>
    <name evidence="1" type="ORF">FRY98_13370</name>
</gene>
<accession>A0A5D0CUM4</accession>
<name>A0A5D0CUM4_9BACL</name>